<evidence type="ECO:0000313" key="1">
    <source>
        <dbReference type="EMBL" id="OAT09485.1"/>
    </source>
</evidence>
<name>A0A179UN38_BLAGS</name>
<dbReference type="Proteomes" id="UP000002038">
    <property type="component" value="Unassembled WGS sequence"/>
</dbReference>
<accession>A0A179UN38</accession>
<dbReference type="KEGG" id="bgh:BDBG_17229"/>
<organism evidence="1 2">
    <name type="scientific">Blastomyces gilchristii (strain SLH14081)</name>
    <name type="common">Blastomyces dermatitidis</name>
    <dbReference type="NCBI Taxonomy" id="559298"/>
    <lineage>
        <taxon>Eukaryota</taxon>
        <taxon>Fungi</taxon>
        <taxon>Dikarya</taxon>
        <taxon>Ascomycota</taxon>
        <taxon>Pezizomycotina</taxon>
        <taxon>Eurotiomycetes</taxon>
        <taxon>Eurotiomycetidae</taxon>
        <taxon>Onygenales</taxon>
        <taxon>Ajellomycetaceae</taxon>
        <taxon>Blastomyces</taxon>
    </lineage>
</organism>
<gene>
    <name evidence="1" type="ORF">BDBG_17229</name>
</gene>
<dbReference type="EMBL" id="GG657457">
    <property type="protein sequence ID" value="OAT09485.1"/>
    <property type="molecule type" value="Genomic_DNA"/>
</dbReference>
<sequence length="122" mass="13049">MLLEAKQADIDHIIEGPNSASPTTTVTNKEARIRGLAFLNTPGDGVPRQLPGVQAHALITPERVDKALFGQSTKKAPGMTGSILRVFSGSGVLTRSAWWPLPGNASAWELTRTPGRLPGVYY</sequence>
<dbReference type="RefSeq" id="XP_031578848.1">
    <property type="nucleotide sequence ID" value="XM_031725000.1"/>
</dbReference>
<reference evidence="2" key="1">
    <citation type="journal article" date="2015" name="PLoS Genet.">
        <title>The dynamic genome and transcriptome of the human fungal pathogen Blastomyces and close relative Emmonsia.</title>
        <authorList>
            <person name="Munoz J.F."/>
            <person name="Gauthier G.M."/>
            <person name="Desjardins C.A."/>
            <person name="Gallo J.E."/>
            <person name="Holder J."/>
            <person name="Sullivan T.D."/>
            <person name="Marty A.J."/>
            <person name="Carmen J.C."/>
            <person name="Chen Z."/>
            <person name="Ding L."/>
            <person name="Gujja S."/>
            <person name="Magrini V."/>
            <person name="Misas E."/>
            <person name="Mitreva M."/>
            <person name="Priest M."/>
            <person name="Saif S."/>
            <person name="Whiston E.A."/>
            <person name="Young S."/>
            <person name="Zeng Q."/>
            <person name="Goldman W.E."/>
            <person name="Mardis E.R."/>
            <person name="Taylor J.W."/>
            <person name="McEwen J.G."/>
            <person name="Clay O.K."/>
            <person name="Klein B.S."/>
            <person name="Cuomo C.A."/>
        </authorList>
    </citation>
    <scope>NUCLEOTIDE SEQUENCE [LARGE SCALE GENOMIC DNA]</scope>
    <source>
        <strain evidence="2">SLH14081</strain>
    </source>
</reference>
<dbReference type="VEuPathDB" id="FungiDB:BDBG_17229"/>
<evidence type="ECO:0000313" key="2">
    <source>
        <dbReference type="Proteomes" id="UP000002038"/>
    </source>
</evidence>
<proteinExistence type="predicted"/>
<keyword evidence="2" id="KW-1185">Reference proteome</keyword>
<protein>
    <submittedName>
        <fullName evidence="1">Uncharacterized protein</fullName>
    </submittedName>
</protein>
<dbReference type="GeneID" id="42529020"/>
<dbReference type="AlphaFoldDB" id="A0A179UN38"/>